<proteinExistence type="predicted"/>
<dbReference type="AlphaFoldDB" id="A0A1D1W9X4"/>
<protein>
    <recommendedName>
        <fullName evidence="1">F-box domain-containing protein</fullName>
    </recommendedName>
</protein>
<organism evidence="2 3">
    <name type="scientific">Ramazzottius varieornatus</name>
    <name type="common">Water bear</name>
    <name type="synonym">Tardigrade</name>
    <dbReference type="NCBI Taxonomy" id="947166"/>
    <lineage>
        <taxon>Eukaryota</taxon>
        <taxon>Metazoa</taxon>
        <taxon>Ecdysozoa</taxon>
        <taxon>Tardigrada</taxon>
        <taxon>Eutardigrada</taxon>
        <taxon>Parachela</taxon>
        <taxon>Hypsibioidea</taxon>
        <taxon>Ramazzottiidae</taxon>
        <taxon>Ramazzottius</taxon>
    </lineage>
</organism>
<dbReference type="OrthoDB" id="3219396at2759"/>
<feature type="domain" description="F-box" evidence="1">
    <location>
        <begin position="89"/>
        <end position="137"/>
    </location>
</feature>
<dbReference type="SUPFAM" id="SSF81383">
    <property type="entry name" value="F-box domain"/>
    <property type="match status" value="1"/>
</dbReference>
<evidence type="ECO:0000313" key="3">
    <source>
        <dbReference type="Proteomes" id="UP000186922"/>
    </source>
</evidence>
<dbReference type="EMBL" id="BDGG01000017">
    <property type="protein sequence ID" value="GAV08434.1"/>
    <property type="molecule type" value="Genomic_DNA"/>
</dbReference>
<keyword evidence="3" id="KW-1185">Reference proteome</keyword>
<accession>A0A1D1W9X4</accession>
<dbReference type="InterPro" id="IPR001810">
    <property type="entry name" value="F-box_dom"/>
</dbReference>
<dbReference type="Pfam" id="PF12937">
    <property type="entry name" value="F-box-like"/>
    <property type="match status" value="1"/>
</dbReference>
<reference evidence="2 3" key="1">
    <citation type="journal article" date="2016" name="Nat. Commun.">
        <title>Extremotolerant tardigrade genome and improved radiotolerance of human cultured cells by tardigrade-unique protein.</title>
        <authorList>
            <person name="Hashimoto T."/>
            <person name="Horikawa D.D."/>
            <person name="Saito Y."/>
            <person name="Kuwahara H."/>
            <person name="Kozuka-Hata H."/>
            <person name="Shin-I T."/>
            <person name="Minakuchi Y."/>
            <person name="Ohishi K."/>
            <person name="Motoyama A."/>
            <person name="Aizu T."/>
            <person name="Enomoto A."/>
            <person name="Kondo K."/>
            <person name="Tanaka S."/>
            <person name="Hara Y."/>
            <person name="Koshikawa S."/>
            <person name="Sagara H."/>
            <person name="Miura T."/>
            <person name="Yokobori S."/>
            <person name="Miyagawa K."/>
            <person name="Suzuki Y."/>
            <person name="Kubo T."/>
            <person name="Oyama M."/>
            <person name="Kohara Y."/>
            <person name="Fujiyama A."/>
            <person name="Arakawa K."/>
            <person name="Katayama T."/>
            <person name="Toyoda A."/>
            <person name="Kunieda T."/>
        </authorList>
    </citation>
    <scope>NUCLEOTIDE SEQUENCE [LARGE SCALE GENOMIC DNA]</scope>
    <source>
        <strain evidence="2 3">YOKOZUNA-1</strain>
    </source>
</reference>
<name>A0A1D1W9X4_RAMVA</name>
<dbReference type="InterPro" id="IPR036047">
    <property type="entry name" value="F-box-like_dom_sf"/>
</dbReference>
<gene>
    <name evidence="2" type="primary">RvY_18122-1</name>
    <name evidence="2" type="synonym">RvY_18122.1</name>
    <name evidence="2" type="ORF">RvY_18122</name>
</gene>
<dbReference type="Gene3D" id="1.20.1280.50">
    <property type="match status" value="1"/>
</dbReference>
<dbReference type="Proteomes" id="UP000186922">
    <property type="component" value="Unassembled WGS sequence"/>
</dbReference>
<comment type="caution">
    <text evidence="2">The sequence shown here is derived from an EMBL/GenBank/DDBJ whole genome shotgun (WGS) entry which is preliminary data.</text>
</comment>
<evidence type="ECO:0000259" key="1">
    <source>
        <dbReference type="PROSITE" id="PS50181"/>
    </source>
</evidence>
<evidence type="ECO:0000313" key="2">
    <source>
        <dbReference type="EMBL" id="GAV08434.1"/>
    </source>
</evidence>
<sequence length="388" mass="45164">MAGRFLSGKEYKRWLMEEEAGRASEWRLRQELQDQRIAYHFRRILHLNKEMMALKEENRRLHMDRSSLLQQLQESRHSSRNVSSFVSQVHNLTNSPDTILVAILQHLHVCHLQRVSRVCQRWKKLMDEAGNNVHKSPTIELSSMAGLCPNKALDRALDIVRNQEEVAARCLTIIGHQRLFTDMQSCQMEDRPSSLSLDFAGQLPSLHSLLIVKCSLELRQLLTLPHHLQRVQLVDTLLCDASLTASVHYHPTVWLNVRIQNRVLAGWSTQLDMTRQLLLRQVLDQALLPEVRKRQDAYPRLAKKLRQFRHKKTRMQAVFHILKDRERDYCLRTSFSQEDLDAIDLQRLRPSTVAELHHLAYKIHGRPGKGKGWAVTVPYPLPLHPPSH</sequence>
<dbReference type="PROSITE" id="PS50181">
    <property type="entry name" value="FBOX"/>
    <property type="match status" value="1"/>
</dbReference>